<evidence type="ECO:0000256" key="1">
    <source>
        <dbReference type="ARBA" id="ARBA00001933"/>
    </source>
</evidence>
<dbReference type="Proteomes" id="UP001466331">
    <property type="component" value="Unassembled WGS sequence"/>
</dbReference>
<protein>
    <submittedName>
        <fullName evidence="5">Aminotransferase class I/II-fold pyridoxal phosphate-dependent enzyme</fullName>
    </submittedName>
</protein>
<keyword evidence="5" id="KW-0032">Aminotransferase</keyword>
<dbReference type="InterPro" id="IPR015424">
    <property type="entry name" value="PyrdxlP-dep_Trfase"/>
</dbReference>
<evidence type="ECO:0000256" key="3">
    <source>
        <dbReference type="ARBA" id="ARBA00022898"/>
    </source>
</evidence>
<keyword evidence="3" id="KW-0663">Pyridoxal phosphate</keyword>
<dbReference type="InterPro" id="IPR015421">
    <property type="entry name" value="PyrdxlP-dep_Trfase_major"/>
</dbReference>
<keyword evidence="6" id="KW-1185">Reference proteome</keyword>
<evidence type="ECO:0000313" key="5">
    <source>
        <dbReference type="EMBL" id="MEM5946991.1"/>
    </source>
</evidence>
<dbReference type="EMBL" id="JBCHKQ010000001">
    <property type="protein sequence ID" value="MEM5946991.1"/>
    <property type="molecule type" value="Genomic_DNA"/>
</dbReference>
<evidence type="ECO:0000259" key="4">
    <source>
        <dbReference type="Pfam" id="PF01212"/>
    </source>
</evidence>
<dbReference type="GO" id="GO:0008483">
    <property type="term" value="F:transaminase activity"/>
    <property type="evidence" value="ECO:0007669"/>
    <property type="project" value="UniProtKB-KW"/>
</dbReference>
<dbReference type="Pfam" id="PF01212">
    <property type="entry name" value="Beta_elim_lyase"/>
    <property type="match status" value="1"/>
</dbReference>
<dbReference type="InterPro" id="IPR015422">
    <property type="entry name" value="PyrdxlP-dep_Trfase_small"/>
</dbReference>
<proteinExistence type="inferred from homology"/>
<gene>
    <name evidence="5" type="ORF">WKV44_00370</name>
</gene>
<name>A0ABU9U8J9_9SPIR</name>
<dbReference type="RefSeq" id="WP_420068445.1">
    <property type="nucleotide sequence ID" value="NZ_JBCHKQ010000001.1"/>
</dbReference>
<evidence type="ECO:0000313" key="6">
    <source>
        <dbReference type="Proteomes" id="UP001466331"/>
    </source>
</evidence>
<dbReference type="SUPFAM" id="SSF53383">
    <property type="entry name" value="PLP-dependent transferases"/>
    <property type="match status" value="1"/>
</dbReference>
<keyword evidence="5" id="KW-0808">Transferase</keyword>
<sequence>MFGFASDNTAPVHPRIFEAMQKANMGYYPSYGEDLLTERAVRLLCKLTGAKNAFFVHTGTSANILGMAPFLRPYNSVLCSHIAHINTHECGALQRATGARVLPILTKDGKLRTEDIRPQLNATGNYHESQPAIISITQPTEIGTLYSLAEIKELADFAHKHGLLLHMDGARFSQAAAALGINPEDMTSQQGVDILSLGGAKNGLMYGEAIVFFKHTDEIRYHIKQGMQLASKMRYIAAQFLELYGTDLWLELAGKANKMAKILEKGLDARGIKAAYPVETNAVFVPLNPATREKLLKKYMFYVWEEEKDICRLMCSYHTEEKEIEDFLAALDEAMC</sequence>
<dbReference type="Gene3D" id="3.40.640.10">
    <property type="entry name" value="Type I PLP-dependent aspartate aminotransferase-like (Major domain)"/>
    <property type="match status" value="1"/>
</dbReference>
<feature type="domain" description="Aromatic amino acid beta-eliminating lyase/threonine aldolase" evidence="4">
    <location>
        <begin position="4"/>
        <end position="286"/>
    </location>
</feature>
<comment type="caution">
    <text evidence="5">The sequence shown here is derived from an EMBL/GenBank/DDBJ whole genome shotgun (WGS) entry which is preliminary data.</text>
</comment>
<organism evidence="5 6">
    <name type="scientific">Rarispira pelagica</name>
    <dbReference type="NCBI Taxonomy" id="3141764"/>
    <lineage>
        <taxon>Bacteria</taxon>
        <taxon>Pseudomonadati</taxon>
        <taxon>Spirochaetota</taxon>
        <taxon>Spirochaetia</taxon>
        <taxon>Winmispirales</taxon>
        <taxon>Winmispiraceae</taxon>
        <taxon>Rarispira</taxon>
    </lineage>
</organism>
<dbReference type="InterPro" id="IPR001597">
    <property type="entry name" value="ArAA_b-elim_lyase/Thr_aldolase"/>
</dbReference>
<comment type="cofactor">
    <cofactor evidence="1">
        <name>pyridoxal 5'-phosphate</name>
        <dbReference type="ChEBI" id="CHEBI:597326"/>
    </cofactor>
</comment>
<dbReference type="Gene3D" id="3.90.1150.10">
    <property type="entry name" value="Aspartate Aminotransferase, domain 1"/>
    <property type="match status" value="1"/>
</dbReference>
<comment type="similarity">
    <text evidence="2">Belongs to the threonine aldolase family.</text>
</comment>
<dbReference type="PANTHER" id="PTHR48097:SF5">
    <property type="entry name" value="LOW SPECIFICITY L-THREONINE ALDOLASE"/>
    <property type="match status" value="1"/>
</dbReference>
<dbReference type="PANTHER" id="PTHR48097">
    <property type="entry name" value="L-THREONINE ALDOLASE-RELATED"/>
    <property type="match status" value="1"/>
</dbReference>
<reference evidence="5 6" key="1">
    <citation type="submission" date="2024-03" db="EMBL/GenBank/DDBJ databases">
        <title>Ignisphaera cupida sp. nov., a hyperthermophilic hydrolytic archaeon from a hot spring of Kamchatka, and proposal of Ignisphaeraceae fam. nov.</title>
        <authorList>
            <person name="Podosokorskaya O.A."/>
            <person name="Elcheninov A.G."/>
            <person name="Maltseva A.I."/>
            <person name="Zayulina K.S."/>
            <person name="Novikov A."/>
            <person name="Merkel A.Y."/>
        </authorList>
    </citation>
    <scope>NUCLEOTIDE SEQUENCE [LARGE SCALE GENOMIC DNA]</scope>
    <source>
        <strain evidence="5 6">38H-sp</strain>
    </source>
</reference>
<accession>A0ABU9U8J9</accession>
<evidence type="ECO:0000256" key="2">
    <source>
        <dbReference type="ARBA" id="ARBA00006966"/>
    </source>
</evidence>